<dbReference type="Proteomes" id="UP000237246">
    <property type="component" value="Unassembled WGS sequence"/>
</dbReference>
<accession>A0A2P4SAS5</accession>
<dbReference type="AlphaFoldDB" id="A0A2P4SAS5"/>
<evidence type="ECO:0000313" key="2">
    <source>
        <dbReference type="Proteomes" id="UP000237246"/>
    </source>
</evidence>
<dbReference type="EMBL" id="PPHD01072031">
    <property type="protein sequence ID" value="POI21207.1"/>
    <property type="molecule type" value="Genomic_DNA"/>
</dbReference>
<organism evidence="1 2">
    <name type="scientific">Bambusicola thoracicus</name>
    <name type="common">Chinese bamboo-partridge</name>
    <name type="synonym">Perdix thoracica</name>
    <dbReference type="NCBI Taxonomy" id="9083"/>
    <lineage>
        <taxon>Eukaryota</taxon>
        <taxon>Metazoa</taxon>
        <taxon>Chordata</taxon>
        <taxon>Craniata</taxon>
        <taxon>Vertebrata</taxon>
        <taxon>Euteleostomi</taxon>
        <taxon>Archelosauria</taxon>
        <taxon>Archosauria</taxon>
        <taxon>Dinosauria</taxon>
        <taxon>Saurischia</taxon>
        <taxon>Theropoda</taxon>
        <taxon>Coelurosauria</taxon>
        <taxon>Aves</taxon>
        <taxon>Neognathae</taxon>
        <taxon>Galloanserae</taxon>
        <taxon>Galliformes</taxon>
        <taxon>Phasianidae</taxon>
        <taxon>Perdicinae</taxon>
        <taxon>Bambusicola</taxon>
    </lineage>
</organism>
<proteinExistence type="predicted"/>
<gene>
    <name evidence="1" type="ORF">CIB84_015046</name>
</gene>
<evidence type="ECO:0000313" key="1">
    <source>
        <dbReference type="EMBL" id="POI21207.1"/>
    </source>
</evidence>
<keyword evidence="2" id="KW-1185">Reference proteome</keyword>
<protein>
    <submittedName>
        <fullName evidence="1">Uncharacterized protein</fullName>
    </submittedName>
</protein>
<reference evidence="1 2" key="1">
    <citation type="submission" date="2018-01" db="EMBL/GenBank/DDBJ databases">
        <title>Comparison of the Chinese Bamboo Partridge and Red Junglefowl genome sequences highlights the importance of demography in genome evolution.</title>
        <authorList>
            <person name="Tiley G.P."/>
            <person name="Kimball R.T."/>
            <person name="Braun E.L."/>
            <person name="Burleigh J.G."/>
        </authorList>
    </citation>
    <scope>NUCLEOTIDE SEQUENCE [LARGE SCALE GENOMIC DNA]</scope>
    <source>
        <strain evidence="1">RTK389</strain>
        <tissue evidence="1">Blood</tissue>
    </source>
</reference>
<name>A0A2P4SAS5_BAMTH</name>
<sequence>MSSKIFPPSQVVLGSHSHLVKQRVLSMFFSG</sequence>
<comment type="caution">
    <text evidence="1">The sequence shown here is derived from an EMBL/GenBank/DDBJ whole genome shotgun (WGS) entry which is preliminary data.</text>
</comment>